<evidence type="ECO:0000256" key="5">
    <source>
        <dbReference type="ARBA" id="ARBA00029447"/>
    </source>
</evidence>
<evidence type="ECO:0000313" key="9">
    <source>
        <dbReference type="EMBL" id="RUT43948.1"/>
    </source>
</evidence>
<dbReference type="OrthoDB" id="358716at2"/>
<keyword evidence="3" id="KW-0472">Membrane</keyword>
<feature type="domain" description="Methyl-accepting transducer" evidence="7">
    <location>
        <begin position="51"/>
        <end position="287"/>
    </location>
</feature>
<dbReference type="PROSITE" id="PS50111">
    <property type="entry name" value="CHEMOTAXIS_TRANSDUC_2"/>
    <property type="match status" value="1"/>
</dbReference>
<dbReference type="PANTHER" id="PTHR32089:SF112">
    <property type="entry name" value="LYSOZYME-LIKE PROTEIN-RELATED"/>
    <property type="match status" value="1"/>
</dbReference>
<organism evidence="9 10">
    <name type="scientific">Paenibacillus anaericanus</name>
    <dbReference type="NCBI Taxonomy" id="170367"/>
    <lineage>
        <taxon>Bacteria</taxon>
        <taxon>Bacillati</taxon>
        <taxon>Bacillota</taxon>
        <taxon>Bacilli</taxon>
        <taxon>Bacillales</taxon>
        <taxon>Paenibacillaceae</taxon>
        <taxon>Paenibacillus</taxon>
    </lineage>
</organism>
<evidence type="ECO:0000256" key="4">
    <source>
        <dbReference type="ARBA" id="ARBA00023224"/>
    </source>
</evidence>
<dbReference type="CDD" id="cd06225">
    <property type="entry name" value="HAMP"/>
    <property type="match status" value="1"/>
</dbReference>
<name>A0A3S1EEI7_9BACL</name>
<dbReference type="GO" id="GO:0007165">
    <property type="term" value="P:signal transduction"/>
    <property type="evidence" value="ECO:0007669"/>
    <property type="project" value="UniProtKB-KW"/>
</dbReference>
<dbReference type="PROSITE" id="PS50885">
    <property type="entry name" value="HAMP"/>
    <property type="match status" value="1"/>
</dbReference>
<comment type="similarity">
    <text evidence="5">Belongs to the methyl-accepting chemotaxis (MCP) protein family.</text>
</comment>
<dbReference type="Pfam" id="PF00015">
    <property type="entry name" value="MCPsignal"/>
    <property type="match status" value="1"/>
</dbReference>
<accession>A0A3S1EEI7</accession>
<feature type="domain" description="HAMP" evidence="8">
    <location>
        <begin position="2"/>
        <end position="32"/>
    </location>
</feature>
<evidence type="ECO:0000256" key="3">
    <source>
        <dbReference type="ARBA" id="ARBA00023136"/>
    </source>
</evidence>
<dbReference type="InterPro" id="IPR003660">
    <property type="entry name" value="HAMP_dom"/>
</dbReference>
<comment type="caution">
    <text evidence="9">The sequence shown here is derived from an EMBL/GenBank/DDBJ whole genome shotgun (WGS) entry which is preliminary data.</text>
</comment>
<keyword evidence="2" id="KW-1003">Cell membrane</keyword>
<dbReference type="Pfam" id="PF00672">
    <property type="entry name" value="HAMP"/>
    <property type="match status" value="1"/>
</dbReference>
<evidence type="ECO:0000256" key="2">
    <source>
        <dbReference type="ARBA" id="ARBA00022475"/>
    </source>
</evidence>
<evidence type="ECO:0000256" key="1">
    <source>
        <dbReference type="ARBA" id="ARBA00004236"/>
    </source>
</evidence>
<protein>
    <submittedName>
        <fullName evidence="9">Uncharacterized protein</fullName>
    </submittedName>
</protein>
<dbReference type="GO" id="GO:0005886">
    <property type="term" value="C:plasma membrane"/>
    <property type="evidence" value="ECO:0007669"/>
    <property type="project" value="UniProtKB-SubCell"/>
</dbReference>
<dbReference type="Gene3D" id="1.10.287.950">
    <property type="entry name" value="Methyl-accepting chemotaxis protein"/>
    <property type="match status" value="1"/>
</dbReference>
<evidence type="ECO:0000259" key="8">
    <source>
        <dbReference type="PROSITE" id="PS50885"/>
    </source>
</evidence>
<dbReference type="AlphaFoldDB" id="A0A3S1EEI7"/>
<dbReference type="SMART" id="SM00283">
    <property type="entry name" value="MA"/>
    <property type="match status" value="1"/>
</dbReference>
<evidence type="ECO:0000256" key="6">
    <source>
        <dbReference type="PROSITE-ProRule" id="PRU00284"/>
    </source>
</evidence>
<proteinExistence type="inferred from homology"/>
<dbReference type="PANTHER" id="PTHR32089">
    <property type="entry name" value="METHYL-ACCEPTING CHEMOTAXIS PROTEIN MCPB"/>
    <property type="match status" value="1"/>
</dbReference>
<gene>
    <name evidence="9" type="ORF">EJP82_18570</name>
</gene>
<dbReference type="EMBL" id="RZNY01000016">
    <property type="protein sequence ID" value="RUT43948.1"/>
    <property type="molecule type" value="Genomic_DNA"/>
</dbReference>
<evidence type="ECO:0000259" key="7">
    <source>
        <dbReference type="PROSITE" id="PS50111"/>
    </source>
</evidence>
<keyword evidence="4 6" id="KW-0807">Transducer</keyword>
<sequence length="337" mass="36120">MTKQLTVKSKDEVGDLARNYNLMTENLRMMIIQISASSSDLERSSAKLTSDSNVTAQATERIAGIMQEVSNGNEQQMNDLHNNMATLMEISSGIGQIAHSITEVSGASLRSSEFALIGNNSLQAANSQMDNINHSIQELSSIIEGFAIHSKEIGKFVNIITEISAQTNLLALNASIEAARAGEQGRGFAVVAGEIRKLAEQSATSASHIAKTANIIQTEADLSVSMMRNSMKEVQAGTTVIGTADKSFGEIRESVEGLTGQVQEVSAAIEQITAATDEILHSIQCVTHISECNTVKVEEVSAASQEQMSSVEYIAHSAEGLSNMAIELLEQVKRFNV</sequence>
<dbReference type="InterPro" id="IPR004089">
    <property type="entry name" value="MCPsignal_dom"/>
</dbReference>
<dbReference type="SUPFAM" id="SSF58104">
    <property type="entry name" value="Methyl-accepting chemotaxis protein (MCP) signaling domain"/>
    <property type="match status" value="1"/>
</dbReference>
<keyword evidence="10" id="KW-1185">Reference proteome</keyword>
<comment type="subcellular location">
    <subcellularLocation>
        <location evidence="1">Cell membrane</location>
    </subcellularLocation>
</comment>
<evidence type="ECO:0000313" key="10">
    <source>
        <dbReference type="Proteomes" id="UP000279446"/>
    </source>
</evidence>
<dbReference type="Proteomes" id="UP000279446">
    <property type="component" value="Unassembled WGS sequence"/>
</dbReference>
<reference evidence="9 10" key="1">
    <citation type="submission" date="2018-12" db="EMBL/GenBank/DDBJ databases">
        <authorList>
            <person name="Sun L."/>
            <person name="Chen Z."/>
        </authorList>
    </citation>
    <scope>NUCLEOTIDE SEQUENCE [LARGE SCALE GENOMIC DNA]</scope>
    <source>
        <strain evidence="9 10">DSM 15890</strain>
    </source>
</reference>